<protein>
    <recommendedName>
        <fullName evidence="1">Glyoxalase-like domain-containing protein</fullName>
    </recommendedName>
</protein>
<dbReference type="AlphaFoldDB" id="A0A2A9D2G2"/>
<dbReference type="Proteomes" id="UP000224915">
    <property type="component" value="Unassembled WGS sequence"/>
</dbReference>
<dbReference type="PANTHER" id="PTHR35908:SF1">
    <property type="entry name" value="CONSERVED PROTEIN"/>
    <property type="match status" value="1"/>
</dbReference>
<keyword evidence="3" id="KW-1185">Reference proteome</keyword>
<evidence type="ECO:0000259" key="1">
    <source>
        <dbReference type="Pfam" id="PF18029"/>
    </source>
</evidence>
<dbReference type="InterPro" id="IPR029068">
    <property type="entry name" value="Glyas_Bleomycin-R_OHBP_Dase"/>
</dbReference>
<comment type="caution">
    <text evidence="2">The sequence shown here is derived from an EMBL/GenBank/DDBJ whole genome shotgun (WGS) entry which is preliminary data.</text>
</comment>
<proteinExistence type="predicted"/>
<dbReference type="EMBL" id="PDJD01000001">
    <property type="protein sequence ID" value="PFG20908.1"/>
    <property type="molecule type" value="Genomic_DNA"/>
</dbReference>
<dbReference type="PANTHER" id="PTHR35908">
    <property type="entry name" value="HYPOTHETICAL FUSION PROTEIN"/>
    <property type="match status" value="1"/>
</dbReference>
<dbReference type="SUPFAM" id="SSF54593">
    <property type="entry name" value="Glyoxalase/Bleomycin resistance protein/Dihydroxybiphenyl dioxygenase"/>
    <property type="match status" value="1"/>
</dbReference>
<dbReference type="CDD" id="cd06587">
    <property type="entry name" value="VOC"/>
    <property type="match status" value="1"/>
</dbReference>
<evidence type="ECO:0000313" key="3">
    <source>
        <dbReference type="Proteomes" id="UP000224915"/>
    </source>
</evidence>
<name>A0A2A9D2G2_9MICO</name>
<accession>A0A2A9D2G2</accession>
<dbReference type="Pfam" id="PF18029">
    <property type="entry name" value="Glyoxalase_6"/>
    <property type="match status" value="1"/>
</dbReference>
<feature type="domain" description="Glyoxalase-like" evidence="1">
    <location>
        <begin position="11"/>
        <end position="150"/>
    </location>
</feature>
<dbReference type="Gene3D" id="3.10.180.10">
    <property type="entry name" value="2,3-Dihydroxybiphenyl 1,2-Dioxygenase, domain 1"/>
    <property type="match status" value="1"/>
</dbReference>
<gene>
    <name evidence="2" type="ORF">ATL40_2524</name>
</gene>
<reference evidence="2 3" key="1">
    <citation type="submission" date="2017-10" db="EMBL/GenBank/DDBJ databases">
        <title>Sequencing the genomes of 1000 actinobacteria strains.</title>
        <authorList>
            <person name="Klenk H.-P."/>
        </authorList>
    </citation>
    <scope>NUCLEOTIDE SEQUENCE [LARGE SCALE GENOMIC DNA]</scope>
    <source>
        <strain evidence="2 3">DSM 21801</strain>
    </source>
</reference>
<evidence type="ECO:0000313" key="2">
    <source>
        <dbReference type="EMBL" id="PFG20908.1"/>
    </source>
</evidence>
<sequence length="156" mass="16840">MSAMTAPYTLQVVIDCAHPHVLADWWAQALRWDVEPQDEDFIRSMIAQGLATEEDTTTHRGALVWRSGVAITHPAGSQATGGAPRILFQEVPEPKSVKNRVHLDLRAGEPVSDAELERLLELGAQGVGAGSQGPHHWVVLADPEGNEFCLPVPAAP</sequence>
<organism evidence="2 3">
    <name type="scientific">Serinibacter salmoneus</name>
    <dbReference type="NCBI Taxonomy" id="556530"/>
    <lineage>
        <taxon>Bacteria</taxon>
        <taxon>Bacillati</taxon>
        <taxon>Actinomycetota</taxon>
        <taxon>Actinomycetes</taxon>
        <taxon>Micrococcales</taxon>
        <taxon>Beutenbergiaceae</taxon>
        <taxon>Serinibacter</taxon>
    </lineage>
</organism>
<dbReference type="InterPro" id="IPR041581">
    <property type="entry name" value="Glyoxalase_6"/>
</dbReference>